<proteinExistence type="predicted"/>
<comment type="subcellular location">
    <subcellularLocation>
        <location evidence="1">Cell inner membrane</location>
    </subcellularLocation>
</comment>
<name>A0A8D5GCV6_9PROT</name>
<dbReference type="GO" id="GO:0016746">
    <property type="term" value="F:acyltransferase activity"/>
    <property type="evidence" value="ECO:0007669"/>
    <property type="project" value="UniProtKB-KW"/>
</dbReference>
<evidence type="ECO:0000313" key="8">
    <source>
        <dbReference type="Proteomes" id="UP000826722"/>
    </source>
</evidence>
<dbReference type="Pfam" id="PF03279">
    <property type="entry name" value="Lip_A_acyltrans"/>
    <property type="match status" value="1"/>
</dbReference>
<keyword evidence="3" id="KW-0997">Cell inner membrane</keyword>
<dbReference type="Proteomes" id="UP000826722">
    <property type="component" value="Chromosome"/>
</dbReference>
<dbReference type="PANTHER" id="PTHR30606">
    <property type="entry name" value="LIPID A BIOSYNTHESIS LAUROYL ACYLTRANSFERASE"/>
    <property type="match status" value="1"/>
</dbReference>
<evidence type="ECO:0000256" key="2">
    <source>
        <dbReference type="ARBA" id="ARBA00022475"/>
    </source>
</evidence>
<dbReference type="PANTHER" id="PTHR30606:SF9">
    <property type="entry name" value="LIPID A BIOSYNTHESIS LAUROYLTRANSFERASE"/>
    <property type="match status" value="1"/>
</dbReference>
<dbReference type="GO" id="GO:0005886">
    <property type="term" value="C:plasma membrane"/>
    <property type="evidence" value="ECO:0007669"/>
    <property type="project" value="UniProtKB-SubCell"/>
</dbReference>
<dbReference type="AlphaFoldDB" id="A0A8D5GCV6"/>
<sequence length="314" mass="35902">MTEPHTKQAETQLWLASRERSNMSLLRIMSWISLKMGRSVGRLFLHPISAYFLLFSSANRQASREYLNRALARPATWLDLYRHFFWFASTIHDRIYLINKRFDLFDIEIVGTEAIRQQLAEGNGLFLMGAHMGSFEVIRAIGRQIPDLRVAMTMHEENAQKINAMLAAINPEAGQDIIGLGHIDSMLKVRERLDDGTVVGMLADRTLGEEIMTPINLLGDVALFPNGPFRMAALLRRPVMFMAGVYLGGNRYQIHFQPLADFSDIPTGQRAITIQNAITTYASLIEHHCRKTPYNWFNFFDFWRPAQPGVRNES</sequence>
<organism evidence="7 8">
    <name type="scientific">Methyloradius palustris</name>
    <dbReference type="NCBI Taxonomy" id="2778876"/>
    <lineage>
        <taxon>Bacteria</taxon>
        <taxon>Pseudomonadati</taxon>
        <taxon>Pseudomonadota</taxon>
        <taxon>Betaproteobacteria</taxon>
        <taxon>Nitrosomonadales</taxon>
        <taxon>Methylophilaceae</taxon>
        <taxon>Methyloradius</taxon>
    </lineage>
</organism>
<gene>
    <name evidence="7" type="ORF">ZMTM_13870</name>
</gene>
<dbReference type="KEGG" id="mpau:ZMTM_13870"/>
<dbReference type="PIRSF" id="PIRSF028561">
    <property type="entry name" value="Ac_Trasf"/>
    <property type="match status" value="1"/>
</dbReference>
<keyword evidence="6 7" id="KW-0012">Acyltransferase</keyword>
<keyword evidence="5" id="KW-0472">Membrane</keyword>
<protein>
    <submittedName>
        <fullName evidence="7">Acyltransferase</fullName>
    </submittedName>
</protein>
<keyword evidence="8" id="KW-1185">Reference proteome</keyword>
<keyword evidence="2" id="KW-1003">Cell membrane</keyword>
<evidence type="ECO:0000256" key="3">
    <source>
        <dbReference type="ARBA" id="ARBA00022519"/>
    </source>
</evidence>
<dbReference type="InterPro" id="IPR014548">
    <property type="entry name" value="Ac_Trasf"/>
</dbReference>
<evidence type="ECO:0000256" key="5">
    <source>
        <dbReference type="ARBA" id="ARBA00023136"/>
    </source>
</evidence>
<dbReference type="InterPro" id="IPR004960">
    <property type="entry name" value="LipA_acyltrans"/>
</dbReference>
<keyword evidence="4" id="KW-0808">Transferase</keyword>
<evidence type="ECO:0000256" key="4">
    <source>
        <dbReference type="ARBA" id="ARBA00022679"/>
    </source>
</evidence>
<evidence type="ECO:0000256" key="6">
    <source>
        <dbReference type="ARBA" id="ARBA00023315"/>
    </source>
</evidence>
<reference evidence="7" key="1">
    <citation type="journal article" date="2021" name="Arch. Microbiol.">
        <title>Methyloradius palustris gen. nov., sp. nov., a methanol-oxidizing bacterium isolated from snow.</title>
        <authorList>
            <person name="Miyadera T."/>
            <person name="Kojima H."/>
            <person name="Fukui M."/>
        </authorList>
    </citation>
    <scope>NUCLEOTIDE SEQUENCE</scope>
    <source>
        <strain evidence="7">Zm11</strain>
    </source>
</reference>
<dbReference type="RefSeq" id="WP_225906976.1">
    <property type="nucleotide sequence ID" value="NZ_AP024110.1"/>
</dbReference>
<evidence type="ECO:0000313" key="7">
    <source>
        <dbReference type="EMBL" id="BCM25128.1"/>
    </source>
</evidence>
<evidence type="ECO:0000256" key="1">
    <source>
        <dbReference type="ARBA" id="ARBA00004533"/>
    </source>
</evidence>
<accession>A0A8D5GCV6</accession>
<dbReference type="GO" id="GO:0009247">
    <property type="term" value="P:glycolipid biosynthetic process"/>
    <property type="evidence" value="ECO:0007669"/>
    <property type="project" value="UniProtKB-ARBA"/>
</dbReference>
<dbReference type="CDD" id="cd07984">
    <property type="entry name" value="LPLAT_LABLAT-like"/>
    <property type="match status" value="1"/>
</dbReference>
<dbReference type="EMBL" id="AP024110">
    <property type="protein sequence ID" value="BCM25128.1"/>
    <property type="molecule type" value="Genomic_DNA"/>
</dbReference>